<accession>A0AAV2HX17</accession>
<reference evidence="2 3" key="1">
    <citation type="submission" date="2024-04" db="EMBL/GenBank/DDBJ databases">
        <authorList>
            <consortium name="Genoscope - CEA"/>
            <person name="William W."/>
        </authorList>
    </citation>
    <scope>NUCLEOTIDE SEQUENCE [LARGE SCALE GENOMIC DNA]</scope>
</reference>
<protein>
    <submittedName>
        <fullName evidence="2">Uncharacterized protein</fullName>
    </submittedName>
</protein>
<feature type="region of interest" description="Disordered" evidence="1">
    <location>
        <begin position="1"/>
        <end position="28"/>
    </location>
</feature>
<name>A0AAV2HX17_LYMST</name>
<evidence type="ECO:0000256" key="1">
    <source>
        <dbReference type="SAM" id="MobiDB-lite"/>
    </source>
</evidence>
<sequence length="207" mass="23138">MMGNSNSTADDSIKGSEMRDAEELKTGVSDTEPLCDVTELQTECLQLKRGVRILALAIDNIFYNDDSGESARDMETRLLALTSRNQAIVQKLIKNLEGHARLVHQGSDKNEVIMAMVRDLVTTINGYMAMLIRNIRKLKRLVSETRAVKRVPKAAASEAGSDRLVYDVIGDHQDVDAMLIQLMETAAHREELEKDIVSVLVFWKCMS</sequence>
<evidence type="ECO:0000313" key="3">
    <source>
        <dbReference type="Proteomes" id="UP001497497"/>
    </source>
</evidence>
<feature type="compositionally biased region" description="Polar residues" evidence="1">
    <location>
        <begin position="1"/>
        <end position="10"/>
    </location>
</feature>
<feature type="compositionally biased region" description="Basic and acidic residues" evidence="1">
    <location>
        <begin position="11"/>
        <end position="25"/>
    </location>
</feature>
<dbReference type="EMBL" id="CAXITT010000283">
    <property type="protein sequence ID" value="CAL1538071.1"/>
    <property type="molecule type" value="Genomic_DNA"/>
</dbReference>
<comment type="caution">
    <text evidence="2">The sequence shown here is derived from an EMBL/GenBank/DDBJ whole genome shotgun (WGS) entry which is preliminary data.</text>
</comment>
<dbReference type="Proteomes" id="UP001497497">
    <property type="component" value="Unassembled WGS sequence"/>
</dbReference>
<organism evidence="2 3">
    <name type="scientific">Lymnaea stagnalis</name>
    <name type="common">Great pond snail</name>
    <name type="synonym">Helix stagnalis</name>
    <dbReference type="NCBI Taxonomy" id="6523"/>
    <lineage>
        <taxon>Eukaryota</taxon>
        <taxon>Metazoa</taxon>
        <taxon>Spiralia</taxon>
        <taxon>Lophotrochozoa</taxon>
        <taxon>Mollusca</taxon>
        <taxon>Gastropoda</taxon>
        <taxon>Heterobranchia</taxon>
        <taxon>Euthyneura</taxon>
        <taxon>Panpulmonata</taxon>
        <taxon>Hygrophila</taxon>
        <taxon>Lymnaeoidea</taxon>
        <taxon>Lymnaeidae</taxon>
        <taxon>Lymnaea</taxon>
    </lineage>
</organism>
<keyword evidence="3" id="KW-1185">Reference proteome</keyword>
<dbReference type="AlphaFoldDB" id="A0AAV2HX17"/>
<evidence type="ECO:0000313" key="2">
    <source>
        <dbReference type="EMBL" id="CAL1538071.1"/>
    </source>
</evidence>
<proteinExistence type="predicted"/>
<gene>
    <name evidence="2" type="ORF">GSLYS_00011892001</name>
</gene>